<accession>T1JJ96</accession>
<dbReference type="OMA" id="QAMIPVQ"/>
<keyword evidence="4" id="KW-1185">Reference proteome</keyword>
<protein>
    <recommendedName>
        <fullName evidence="2">BLOC-1-related complex subunit 6 C-terminal helix domain-containing protein</fullName>
    </recommendedName>
</protein>
<dbReference type="Pfam" id="PF10157">
    <property type="entry name" value="BORCS6"/>
    <property type="match status" value="1"/>
</dbReference>
<dbReference type="PhylomeDB" id="T1JJ96"/>
<dbReference type="eggNOG" id="KOG4514">
    <property type="taxonomic scope" value="Eukaryota"/>
</dbReference>
<feature type="compositionally biased region" description="Acidic residues" evidence="1">
    <location>
        <begin position="40"/>
        <end position="49"/>
    </location>
</feature>
<name>T1JJ96_STRMM</name>
<dbReference type="PANTHER" id="PTHR13440:SF7">
    <property type="entry name" value="BLOC-1 RELATED COMPLEX SUBUNIT 6"/>
    <property type="match status" value="1"/>
</dbReference>
<feature type="domain" description="BLOC-1-related complex subunit 6 C-terminal helix" evidence="2">
    <location>
        <begin position="149"/>
        <end position="248"/>
    </location>
</feature>
<organism evidence="3 4">
    <name type="scientific">Strigamia maritima</name>
    <name type="common">European centipede</name>
    <name type="synonym">Geophilus maritimus</name>
    <dbReference type="NCBI Taxonomy" id="126957"/>
    <lineage>
        <taxon>Eukaryota</taxon>
        <taxon>Metazoa</taxon>
        <taxon>Ecdysozoa</taxon>
        <taxon>Arthropoda</taxon>
        <taxon>Myriapoda</taxon>
        <taxon>Chilopoda</taxon>
        <taxon>Pleurostigmophora</taxon>
        <taxon>Geophilomorpha</taxon>
        <taxon>Linotaeniidae</taxon>
        <taxon>Strigamia</taxon>
    </lineage>
</organism>
<dbReference type="Proteomes" id="UP000014500">
    <property type="component" value="Unassembled WGS sequence"/>
</dbReference>
<dbReference type="PANTHER" id="PTHR13440">
    <property type="entry name" value="BLOC-1 RELATED COMPLEX SUBUNIT 6"/>
    <property type="match status" value="1"/>
</dbReference>
<dbReference type="STRING" id="126957.T1JJ96"/>
<proteinExistence type="predicted"/>
<dbReference type="InterPro" id="IPR019314">
    <property type="entry name" value="BORCS6"/>
</dbReference>
<evidence type="ECO:0000313" key="3">
    <source>
        <dbReference type="EnsemblMetazoa" id="SMAR013926-PA"/>
    </source>
</evidence>
<dbReference type="InterPro" id="IPR046465">
    <property type="entry name" value="BORCS6_C"/>
</dbReference>
<dbReference type="EnsemblMetazoa" id="SMAR013926-RA">
    <property type="protein sequence ID" value="SMAR013926-PA"/>
    <property type="gene ID" value="SMAR013926"/>
</dbReference>
<sequence>MNGLMGSYREISMDEEDDGTRDEDMHADTEEEVSNLSNDSNEDEEVTESEENRRPNSLDLVKTQSMTSSDCTRSISSLSSAVIDDKSVQGALSELPGTVTKDGDMVMFVAENLHEKIKMGSPLSKREAPGLSTSSTPSLYKQALTPSIPPIDPSVISNLEIQARSIAINLDNMLENLTGTLHSMSSITVDCTDAYRDCVCKTCDATDISIKSMYQLMAKCEELGNTMRPMYRLADQIKEIKRLLDLFEGIVG</sequence>
<evidence type="ECO:0000259" key="2">
    <source>
        <dbReference type="Pfam" id="PF10157"/>
    </source>
</evidence>
<dbReference type="EMBL" id="JH432107">
    <property type="status" value="NOT_ANNOTATED_CDS"/>
    <property type="molecule type" value="Genomic_DNA"/>
</dbReference>
<evidence type="ECO:0000313" key="4">
    <source>
        <dbReference type="Proteomes" id="UP000014500"/>
    </source>
</evidence>
<dbReference type="HOGENOM" id="CLU_081385_0_1_1"/>
<reference evidence="3" key="2">
    <citation type="submission" date="2015-02" db="UniProtKB">
        <authorList>
            <consortium name="EnsemblMetazoa"/>
        </authorList>
    </citation>
    <scope>IDENTIFICATION</scope>
</reference>
<dbReference type="GO" id="GO:0099078">
    <property type="term" value="C:BORC complex"/>
    <property type="evidence" value="ECO:0007669"/>
    <property type="project" value="TreeGrafter"/>
</dbReference>
<reference evidence="4" key="1">
    <citation type="submission" date="2011-05" db="EMBL/GenBank/DDBJ databases">
        <authorList>
            <person name="Richards S.R."/>
            <person name="Qu J."/>
            <person name="Jiang H."/>
            <person name="Jhangiani S.N."/>
            <person name="Agravi P."/>
            <person name="Goodspeed R."/>
            <person name="Gross S."/>
            <person name="Mandapat C."/>
            <person name="Jackson L."/>
            <person name="Mathew T."/>
            <person name="Pu L."/>
            <person name="Thornton R."/>
            <person name="Saada N."/>
            <person name="Wilczek-Boney K.B."/>
            <person name="Lee S."/>
            <person name="Kovar C."/>
            <person name="Wu Y."/>
            <person name="Scherer S.E."/>
            <person name="Worley K.C."/>
            <person name="Muzny D.M."/>
            <person name="Gibbs R."/>
        </authorList>
    </citation>
    <scope>NUCLEOTIDE SEQUENCE</scope>
    <source>
        <strain evidence="4">Brora</strain>
    </source>
</reference>
<dbReference type="GO" id="GO:0032418">
    <property type="term" value="P:lysosome localization"/>
    <property type="evidence" value="ECO:0007669"/>
    <property type="project" value="TreeGrafter"/>
</dbReference>
<dbReference type="AlphaFoldDB" id="T1JJ96"/>
<evidence type="ECO:0000256" key="1">
    <source>
        <dbReference type="SAM" id="MobiDB-lite"/>
    </source>
</evidence>
<feature type="region of interest" description="Disordered" evidence="1">
    <location>
        <begin position="1"/>
        <end position="73"/>
    </location>
</feature>
<feature type="compositionally biased region" description="Polar residues" evidence="1">
    <location>
        <begin position="62"/>
        <end position="73"/>
    </location>
</feature>